<evidence type="ECO:0000313" key="4">
    <source>
        <dbReference type="EMBL" id="KAF0557525.1"/>
    </source>
</evidence>
<name>A0A8H4B3P6_GIGMA</name>
<dbReference type="GO" id="GO:0035591">
    <property type="term" value="F:signaling adaptor activity"/>
    <property type="evidence" value="ECO:0007669"/>
    <property type="project" value="TreeGrafter"/>
</dbReference>
<organism evidence="4 5">
    <name type="scientific">Gigaspora margarita</name>
    <dbReference type="NCBI Taxonomy" id="4874"/>
    <lineage>
        <taxon>Eukaryota</taxon>
        <taxon>Fungi</taxon>
        <taxon>Fungi incertae sedis</taxon>
        <taxon>Mucoromycota</taxon>
        <taxon>Glomeromycotina</taxon>
        <taxon>Glomeromycetes</taxon>
        <taxon>Diversisporales</taxon>
        <taxon>Gigasporaceae</taxon>
        <taxon>Gigaspora</taxon>
    </lineage>
</organism>
<evidence type="ECO:0000313" key="5">
    <source>
        <dbReference type="Proteomes" id="UP000439903"/>
    </source>
</evidence>
<evidence type="ECO:0000256" key="2">
    <source>
        <dbReference type="ARBA" id="ARBA00022737"/>
    </source>
</evidence>
<evidence type="ECO:0000256" key="3">
    <source>
        <dbReference type="SAM" id="Coils"/>
    </source>
</evidence>
<evidence type="ECO:0000256" key="1">
    <source>
        <dbReference type="ARBA" id="ARBA00022614"/>
    </source>
</evidence>
<keyword evidence="5" id="KW-1185">Reference proteome</keyword>
<dbReference type="EMBL" id="WTPW01000028">
    <property type="protein sequence ID" value="KAF0557525.1"/>
    <property type="molecule type" value="Genomic_DNA"/>
</dbReference>
<dbReference type="PANTHER" id="PTHR47566">
    <property type="match status" value="1"/>
</dbReference>
<proteinExistence type="predicted"/>
<reference evidence="4 5" key="1">
    <citation type="journal article" date="2019" name="Environ. Microbiol.">
        <title>At the nexus of three kingdoms: the genome of the mycorrhizal fungus Gigaspora margarita provides insights into plant, endobacterial and fungal interactions.</title>
        <authorList>
            <person name="Venice F."/>
            <person name="Ghignone S."/>
            <person name="Salvioli di Fossalunga A."/>
            <person name="Amselem J."/>
            <person name="Novero M."/>
            <person name="Xianan X."/>
            <person name="Sedzielewska Toro K."/>
            <person name="Morin E."/>
            <person name="Lipzen A."/>
            <person name="Grigoriev I.V."/>
            <person name="Henrissat B."/>
            <person name="Martin F.M."/>
            <person name="Bonfante P."/>
        </authorList>
    </citation>
    <scope>NUCLEOTIDE SEQUENCE [LARGE SCALE GENOMIC DNA]</scope>
    <source>
        <strain evidence="4 5">BEG34</strain>
    </source>
</reference>
<protein>
    <submittedName>
        <fullName evidence="4">T9ss c-terminal target domain-containing protein</fullName>
    </submittedName>
</protein>
<dbReference type="PANTHER" id="PTHR47566:SF1">
    <property type="entry name" value="PROTEIN NUD1"/>
    <property type="match status" value="1"/>
</dbReference>
<dbReference type="Gene3D" id="3.80.10.10">
    <property type="entry name" value="Ribonuclease Inhibitor"/>
    <property type="match status" value="1"/>
</dbReference>
<dbReference type="AlphaFoldDB" id="A0A8H4B3P6"/>
<keyword evidence="3" id="KW-0175">Coiled coil</keyword>
<feature type="coiled-coil region" evidence="3">
    <location>
        <begin position="383"/>
        <end position="438"/>
    </location>
</feature>
<dbReference type="OrthoDB" id="2449606at2759"/>
<sequence length="545" mass="63118">MVNAQQWLEREYPKYRRKNVKELDLTKKGLEGHLDLNDFVNLEKLYCPSDRRKEDNNSSSVGNQFNLISSINLEQNSKLVEINCSNGKLTDLKLPVDVDSKLVKIDCSWNDISDLKIVNYPNLIELKCSWNRPLTKLVISNCPNLKKLYCNNCELTNLEIHNCPQIIEILCSSNNLISFNINSFCDNLKSIRCGFNKLTNFKFLTQLTNPEGLLWLELDENNLPVSDLSYFSQFRLTGLVILNISRNRFTGSLKYLKNMISLQRLDIDGTDIDSGLEYLPDSLQIIGSLNNVKGIGKLALRLEDHKETIKDKGCHYNIVKWRETNKKMIQEKRSAATTDKPDEEYIVVTLSDMIRRLEPEYYYPEITVAVASNLAPSTPENLSNHQVQELKDLEGQVDSLKKELVKEKEEKIVLENYVKVLEKEINELKVKNKNLEARDLNSQFLTKKNELEQLMRVIKSKLTDDFQDWLDILVESHEGLVTEPDNLTLSRQLERAKKNLNKKLTNEEIQSLFNKKTEIVHLEKQLNNSQPQIIPNCQDDRRNKK</sequence>
<dbReference type="InterPro" id="IPR052574">
    <property type="entry name" value="CDIRP"/>
</dbReference>
<comment type="caution">
    <text evidence="4">The sequence shown here is derived from an EMBL/GenBank/DDBJ whole genome shotgun (WGS) entry which is preliminary data.</text>
</comment>
<gene>
    <name evidence="4" type="ORF">F8M41_013295</name>
</gene>
<dbReference type="SUPFAM" id="SSF52058">
    <property type="entry name" value="L domain-like"/>
    <property type="match status" value="1"/>
</dbReference>
<dbReference type="InterPro" id="IPR032675">
    <property type="entry name" value="LRR_dom_sf"/>
</dbReference>
<keyword evidence="1" id="KW-0433">Leucine-rich repeat</keyword>
<keyword evidence="2" id="KW-0677">Repeat</keyword>
<dbReference type="Proteomes" id="UP000439903">
    <property type="component" value="Unassembled WGS sequence"/>
</dbReference>
<accession>A0A8H4B3P6</accession>